<evidence type="ECO:0000259" key="1">
    <source>
        <dbReference type="Pfam" id="PF24323"/>
    </source>
</evidence>
<dbReference type="Pfam" id="PF24323">
    <property type="entry name" value="DUF7494"/>
    <property type="match status" value="1"/>
</dbReference>
<dbReference type="InterPro" id="IPR011990">
    <property type="entry name" value="TPR-like_helical_dom_sf"/>
</dbReference>
<dbReference type="InterPro" id="IPR055917">
    <property type="entry name" value="DUF7494"/>
</dbReference>
<keyword evidence="2" id="KW-0282">Flagellum</keyword>
<dbReference type="EMBL" id="CP012542">
    <property type="protein sequence ID" value="QCD43954.1"/>
    <property type="molecule type" value="Genomic_DNA"/>
</dbReference>
<dbReference type="Proteomes" id="UP000503264">
    <property type="component" value="Chromosome"/>
</dbReference>
<feature type="domain" description="DUF7494" evidence="1">
    <location>
        <begin position="17"/>
        <end position="130"/>
    </location>
</feature>
<proteinExistence type="predicted"/>
<organism evidence="2 3">
    <name type="scientific">Campylobacter mucosalis CCUG 21559</name>
    <dbReference type="NCBI Taxonomy" id="1032067"/>
    <lineage>
        <taxon>Bacteria</taxon>
        <taxon>Pseudomonadati</taxon>
        <taxon>Campylobacterota</taxon>
        <taxon>Epsilonproteobacteria</taxon>
        <taxon>Campylobacterales</taxon>
        <taxon>Campylobacteraceae</taxon>
        <taxon>Campylobacter</taxon>
    </lineage>
</organism>
<keyword evidence="2" id="KW-0969">Cilium</keyword>
<accession>A0A6G5QEA0</accession>
<dbReference type="RefSeq" id="WP_171993260.1">
    <property type="nucleotide sequence ID" value="NZ_CP012542.1"/>
</dbReference>
<dbReference type="Pfam" id="PF13181">
    <property type="entry name" value="TPR_8"/>
    <property type="match status" value="1"/>
</dbReference>
<name>A0A6G5QEA0_9BACT</name>
<dbReference type="SUPFAM" id="SSF48452">
    <property type="entry name" value="TPR-like"/>
    <property type="match status" value="1"/>
</dbReference>
<protein>
    <submittedName>
        <fullName evidence="2">Paralysed flagella protein A</fullName>
    </submittedName>
</protein>
<keyword evidence="3" id="KW-1185">Reference proteome</keyword>
<dbReference type="Gene3D" id="1.25.40.10">
    <property type="entry name" value="Tetratricopeptide repeat domain"/>
    <property type="match status" value="2"/>
</dbReference>
<evidence type="ECO:0000313" key="3">
    <source>
        <dbReference type="Proteomes" id="UP000503264"/>
    </source>
</evidence>
<keyword evidence="2" id="KW-0966">Cell projection</keyword>
<sequence length="791" mass="90466">MNKILAVLLYPFFLFGFTLSINSGAENGKPYSILTLSDEREFECVEQILAYDTKRYACMFDDDGMVNIDDVDLALMDIRYKKQDGKLFVVILPKVHSRLINLDTKLYENRSVFKDNSRISKKFSILVDSNLKEFDENAQNGVNFAPKFDDMLLPSIGALDFSRAPIEGMDSNDIDLYISIKKAYDAGFYPRVLEDSTSAISRHPNSIFASEFLLYRLRAMSKILESNENNDDGIGYENIVTEGKAWMRKFTADENYPEVLYVVGRAYLKQSMLSDAKYIMDMLSSEYSNSNFSKLSMLEYADEIYKNSKVKEAVKLYEDVLYSAKDIDLASRAALSLTDASIDKNKVDEARDYIIKILNANSKFFLANEQKAMELANTFANNQVPQIAAKIYEIIVDKGDKKGENYEVALKNLGELLVQMKDVDRAYSYLQRYKSEFKYGEYTAQVQTALDKLFFERNDDNSTALHQYYAELMQRYEKSEIGVKALLGELELSYKEKKYPDVLRFTSNVKDLNLTRGFELLNLSALMLAKQGIKANDCQVVINLIEAYDVNILELPQFKLHDCFKRTSRFERALNLAKAHINDENLEDRIEWLVKLSSDLRQLKRFEESVKVANDALSLGASMPYSDPSPVLFDRFYSLLKLDKFGDAIRTLGAIEELRGQDFKIIEVYDVIAKYAFAKNDYANTTTYAKKALSLANKARIDTFTPELNFLYATASLKMENLNDALDEAKYILSLKLNPNQRARALNLISNVYITQKRPELAVSYLKECVSSNIQSEHKSLCEASLKMIQP</sequence>
<reference evidence="2 3" key="1">
    <citation type="submission" date="2016-07" db="EMBL/GenBank/DDBJ databases">
        <title>Comparative genomics of the Campylobacter concisus group.</title>
        <authorList>
            <person name="Miller W.G."/>
            <person name="Yee E."/>
            <person name="Chapman M.H."/>
            <person name="Huynh S."/>
            <person name="Bono J.L."/>
            <person name="On S.L.W."/>
            <person name="StLeger J."/>
            <person name="Foster G."/>
            <person name="Parker C.T."/>
        </authorList>
    </citation>
    <scope>NUCLEOTIDE SEQUENCE [LARGE SCALE GENOMIC DNA]</scope>
    <source>
        <strain evidence="2 3">CCUG 21559</strain>
    </source>
</reference>
<gene>
    <name evidence="2" type="primary">pflA</name>
    <name evidence="2" type="ORF">CMUC_0134</name>
</gene>
<dbReference type="InterPro" id="IPR019734">
    <property type="entry name" value="TPR_rpt"/>
</dbReference>
<evidence type="ECO:0000313" key="2">
    <source>
        <dbReference type="EMBL" id="QCD43954.1"/>
    </source>
</evidence>
<dbReference type="AlphaFoldDB" id="A0A6G5QEA0"/>